<accession>A0ABU6R9V9</accession>
<organism evidence="1 2">
    <name type="scientific">Stylosanthes scabra</name>
    <dbReference type="NCBI Taxonomy" id="79078"/>
    <lineage>
        <taxon>Eukaryota</taxon>
        <taxon>Viridiplantae</taxon>
        <taxon>Streptophyta</taxon>
        <taxon>Embryophyta</taxon>
        <taxon>Tracheophyta</taxon>
        <taxon>Spermatophyta</taxon>
        <taxon>Magnoliopsida</taxon>
        <taxon>eudicotyledons</taxon>
        <taxon>Gunneridae</taxon>
        <taxon>Pentapetalae</taxon>
        <taxon>rosids</taxon>
        <taxon>fabids</taxon>
        <taxon>Fabales</taxon>
        <taxon>Fabaceae</taxon>
        <taxon>Papilionoideae</taxon>
        <taxon>50 kb inversion clade</taxon>
        <taxon>dalbergioids sensu lato</taxon>
        <taxon>Dalbergieae</taxon>
        <taxon>Pterocarpus clade</taxon>
        <taxon>Stylosanthes</taxon>
    </lineage>
</organism>
<keyword evidence="2" id="KW-1185">Reference proteome</keyword>
<reference evidence="1 2" key="1">
    <citation type="journal article" date="2023" name="Plants (Basel)">
        <title>Bridging the Gap: Combining Genomics and Transcriptomics Approaches to Understand Stylosanthes scabra, an Orphan Legume from the Brazilian Caatinga.</title>
        <authorList>
            <person name="Ferreira-Neto J.R.C."/>
            <person name="da Silva M.D."/>
            <person name="Binneck E."/>
            <person name="de Melo N.F."/>
            <person name="da Silva R.H."/>
            <person name="de Melo A.L.T.M."/>
            <person name="Pandolfi V."/>
            <person name="Bustamante F.O."/>
            <person name="Brasileiro-Vidal A.C."/>
            <person name="Benko-Iseppon A.M."/>
        </authorList>
    </citation>
    <scope>NUCLEOTIDE SEQUENCE [LARGE SCALE GENOMIC DNA]</scope>
    <source>
        <tissue evidence="1">Leaves</tissue>
    </source>
</reference>
<name>A0ABU6R9V9_9FABA</name>
<evidence type="ECO:0000313" key="2">
    <source>
        <dbReference type="Proteomes" id="UP001341840"/>
    </source>
</evidence>
<dbReference type="EMBL" id="JASCZI010030293">
    <property type="protein sequence ID" value="MED6120758.1"/>
    <property type="molecule type" value="Genomic_DNA"/>
</dbReference>
<proteinExistence type="predicted"/>
<gene>
    <name evidence="1" type="ORF">PIB30_024047</name>
</gene>
<dbReference type="Proteomes" id="UP001341840">
    <property type="component" value="Unassembled WGS sequence"/>
</dbReference>
<evidence type="ECO:0000313" key="1">
    <source>
        <dbReference type="EMBL" id="MED6120758.1"/>
    </source>
</evidence>
<sequence length="103" mass="12412">MYSFQAFFRLQRSDEGKIYESWRQRAAKRLRELFHEIQKKGTPHSWIPKDIFARLVEFWRSENFKKLQHTNKKNWAFETSGSLNIGRSTTYPATRERMAIELG</sequence>
<comment type="caution">
    <text evidence="1">The sequence shown here is derived from an EMBL/GenBank/DDBJ whole genome shotgun (WGS) entry which is preliminary data.</text>
</comment>
<protein>
    <submittedName>
        <fullName evidence="1">Uncharacterized protein</fullName>
    </submittedName>
</protein>